<dbReference type="PROSITE" id="PS50097">
    <property type="entry name" value="BTB"/>
    <property type="match status" value="1"/>
</dbReference>
<dbReference type="AlphaFoldDB" id="A0A9P6HDT5"/>
<protein>
    <recommendedName>
        <fullName evidence="1">BTB domain-containing protein</fullName>
    </recommendedName>
</protein>
<gene>
    <name evidence="2" type="ORF">BJ322DRAFT_1061274</name>
</gene>
<dbReference type="InterPro" id="IPR011333">
    <property type="entry name" value="SKP1/BTB/POZ_sf"/>
</dbReference>
<reference evidence="2" key="1">
    <citation type="journal article" date="2020" name="Nat. Commun.">
        <title>Large-scale genome sequencing of mycorrhizal fungi provides insights into the early evolution of symbiotic traits.</title>
        <authorList>
            <person name="Miyauchi S."/>
            <person name="Kiss E."/>
            <person name="Kuo A."/>
            <person name="Drula E."/>
            <person name="Kohler A."/>
            <person name="Sanchez-Garcia M."/>
            <person name="Morin E."/>
            <person name="Andreopoulos B."/>
            <person name="Barry K.W."/>
            <person name="Bonito G."/>
            <person name="Buee M."/>
            <person name="Carver A."/>
            <person name="Chen C."/>
            <person name="Cichocki N."/>
            <person name="Clum A."/>
            <person name="Culley D."/>
            <person name="Crous P.W."/>
            <person name="Fauchery L."/>
            <person name="Girlanda M."/>
            <person name="Hayes R.D."/>
            <person name="Keri Z."/>
            <person name="LaButti K."/>
            <person name="Lipzen A."/>
            <person name="Lombard V."/>
            <person name="Magnuson J."/>
            <person name="Maillard F."/>
            <person name="Murat C."/>
            <person name="Nolan M."/>
            <person name="Ohm R.A."/>
            <person name="Pangilinan J."/>
            <person name="Pereira M.F."/>
            <person name="Perotto S."/>
            <person name="Peter M."/>
            <person name="Pfister S."/>
            <person name="Riley R."/>
            <person name="Sitrit Y."/>
            <person name="Stielow J.B."/>
            <person name="Szollosi G."/>
            <person name="Zifcakova L."/>
            <person name="Stursova M."/>
            <person name="Spatafora J.W."/>
            <person name="Tedersoo L."/>
            <person name="Vaario L.M."/>
            <person name="Yamada A."/>
            <person name="Yan M."/>
            <person name="Wang P."/>
            <person name="Xu J."/>
            <person name="Bruns T."/>
            <person name="Baldrian P."/>
            <person name="Vilgalys R."/>
            <person name="Dunand C."/>
            <person name="Henrissat B."/>
            <person name="Grigoriev I.V."/>
            <person name="Hibbett D."/>
            <person name="Nagy L.G."/>
            <person name="Martin F.M."/>
        </authorList>
    </citation>
    <scope>NUCLEOTIDE SEQUENCE</scope>
    <source>
        <strain evidence="2">UH-Tt-Lm1</strain>
    </source>
</reference>
<dbReference type="CDD" id="cd18186">
    <property type="entry name" value="BTB_POZ_ZBTB_KLHL-like"/>
    <property type="match status" value="1"/>
</dbReference>
<dbReference type="Gene3D" id="3.30.710.10">
    <property type="entry name" value="Potassium Channel Kv1.1, Chain A"/>
    <property type="match status" value="1"/>
</dbReference>
<dbReference type="Pfam" id="PF00651">
    <property type="entry name" value="BTB"/>
    <property type="match status" value="1"/>
</dbReference>
<comment type="caution">
    <text evidence="2">The sequence shown here is derived from an EMBL/GenBank/DDBJ whole genome shotgun (WGS) entry which is preliminary data.</text>
</comment>
<feature type="domain" description="BTB" evidence="1">
    <location>
        <begin position="12"/>
        <end position="78"/>
    </location>
</feature>
<keyword evidence="3" id="KW-1185">Reference proteome</keyword>
<sequence length="272" mass="30331">MSSEKAYDFDDADIVLRTPRSRGFRVHRSVISVASPVLRSLVAEAPKVSSEDEEKGDLPEINVEDAPEDLDLLLHLIYPITPPPRFEDLDALSRAFTILQKYQVEGAQGLLKPVLVSPSFLASDPVRVYALACRLGFKEEAEVAASLAATTDFTTAIRAEDLRKMSGIDYHRLVVLSKERLKKSKSDIFSFPLQCANCPQAFYDLLRKKLADKLITDEGGKFYDAMECLEMCFTLSKECGNYACGGVGGNLHFEKFVFALVKELQKTPAYIY</sequence>
<accession>A0A9P6HDT5</accession>
<reference evidence="2" key="2">
    <citation type="submission" date="2020-11" db="EMBL/GenBank/DDBJ databases">
        <authorList>
            <consortium name="DOE Joint Genome Institute"/>
            <person name="Kuo A."/>
            <person name="Miyauchi S."/>
            <person name="Kiss E."/>
            <person name="Drula E."/>
            <person name="Kohler A."/>
            <person name="Sanchez-Garcia M."/>
            <person name="Andreopoulos B."/>
            <person name="Barry K.W."/>
            <person name="Bonito G."/>
            <person name="Buee M."/>
            <person name="Carver A."/>
            <person name="Chen C."/>
            <person name="Cichocki N."/>
            <person name="Clum A."/>
            <person name="Culley D."/>
            <person name="Crous P.W."/>
            <person name="Fauchery L."/>
            <person name="Girlanda M."/>
            <person name="Hayes R."/>
            <person name="Keri Z."/>
            <person name="Labutti K."/>
            <person name="Lipzen A."/>
            <person name="Lombard V."/>
            <person name="Magnuson J."/>
            <person name="Maillard F."/>
            <person name="Morin E."/>
            <person name="Murat C."/>
            <person name="Nolan M."/>
            <person name="Ohm R."/>
            <person name="Pangilinan J."/>
            <person name="Pereira M."/>
            <person name="Perotto S."/>
            <person name="Peter M."/>
            <person name="Riley R."/>
            <person name="Sitrit Y."/>
            <person name="Stielow B."/>
            <person name="Szollosi G."/>
            <person name="Zifcakova L."/>
            <person name="Stursova M."/>
            <person name="Spatafora J.W."/>
            <person name="Tedersoo L."/>
            <person name="Vaario L.-M."/>
            <person name="Yamada A."/>
            <person name="Yan M."/>
            <person name="Wang P."/>
            <person name="Xu J."/>
            <person name="Bruns T."/>
            <person name="Baldrian P."/>
            <person name="Vilgalys R."/>
            <person name="Henrissat B."/>
            <person name="Grigoriev I.V."/>
            <person name="Hibbett D."/>
            <person name="Nagy L.G."/>
            <person name="Martin F.M."/>
        </authorList>
    </citation>
    <scope>NUCLEOTIDE SEQUENCE</scope>
    <source>
        <strain evidence="2">UH-Tt-Lm1</strain>
    </source>
</reference>
<dbReference type="Proteomes" id="UP000736335">
    <property type="component" value="Unassembled WGS sequence"/>
</dbReference>
<evidence type="ECO:0000259" key="1">
    <source>
        <dbReference type="PROSITE" id="PS50097"/>
    </source>
</evidence>
<dbReference type="InterPro" id="IPR000210">
    <property type="entry name" value="BTB/POZ_dom"/>
</dbReference>
<proteinExistence type="predicted"/>
<dbReference type="EMBL" id="WIUZ02000007">
    <property type="protein sequence ID" value="KAF9785090.1"/>
    <property type="molecule type" value="Genomic_DNA"/>
</dbReference>
<evidence type="ECO:0000313" key="2">
    <source>
        <dbReference type="EMBL" id="KAF9785090.1"/>
    </source>
</evidence>
<name>A0A9P6HDT5_9AGAM</name>
<organism evidence="2 3">
    <name type="scientific">Thelephora terrestris</name>
    <dbReference type="NCBI Taxonomy" id="56493"/>
    <lineage>
        <taxon>Eukaryota</taxon>
        <taxon>Fungi</taxon>
        <taxon>Dikarya</taxon>
        <taxon>Basidiomycota</taxon>
        <taxon>Agaricomycotina</taxon>
        <taxon>Agaricomycetes</taxon>
        <taxon>Thelephorales</taxon>
        <taxon>Thelephoraceae</taxon>
        <taxon>Thelephora</taxon>
    </lineage>
</organism>
<evidence type="ECO:0000313" key="3">
    <source>
        <dbReference type="Proteomes" id="UP000736335"/>
    </source>
</evidence>
<dbReference type="OrthoDB" id="3357985at2759"/>